<dbReference type="Pfam" id="PF04452">
    <property type="entry name" value="Methyltrans_RNA"/>
    <property type="match status" value="1"/>
</dbReference>
<dbReference type="Gene3D" id="3.40.1280.10">
    <property type="match status" value="1"/>
</dbReference>
<gene>
    <name evidence="12" type="ORF">SAMN06296036_101133</name>
</gene>
<organism evidence="12 13">
    <name type="scientific">Pseudobacteriovorax antillogorgiicola</name>
    <dbReference type="NCBI Taxonomy" id="1513793"/>
    <lineage>
        <taxon>Bacteria</taxon>
        <taxon>Pseudomonadati</taxon>
        <taxon>Bdellovibrionota</taxon>
        <taxon>Oligoflexia</taxon>
        <taxon>Oligoflexales</taxon>
        <taxon>Pseudobacteriovoracaceae</taxon>
        <taxon>Pseudobacteriovorax</taxon>
    </lineage>
</organism>
<comment type="function">
    <text evidence="8 10">Specifically methylates the N3 position of the uracil ring of uridine 1498 (m3U1498) in 16S rRNA. Acts on the fully assembled 30S ribosomal subunit.</text>
</comment>
<dbReference type="GO" id="GO:0070042">
    <property type="term" value="F:rRNA (uridine-N3-)-methyltransferase activity"/>
    <property type="evidence" value="ECO:0007669"/>
    <property type="project" value="TreeGrafter"/>
</dbReference>
<dbReference type="NCBIfam" id="TIGR00046">
    <property type="entry name" value="RsmE family RNA methyltransferase"/>
    <property type="match status" value="1"/>
</dbReference>
<keyword evidence="3 10" id="KW-0963">Cytoplasm</keyword>
<dbReference type="OrthoDB" id="9815641at2"/>
<evidence type="ECO:0000256" key="10">
    <source>
        <dbReference type="PIRNR" id="PIRNR015601"/>
    </source>
</evidence>
<dbReference type="InterPro" id="IPR006700">
    <property type="entry name" value="RsmE"/>
</dbReference>
<keyword evidence="5 10" id="KW-0489">Methyltransferase</keyword>
<reference evidence="13" key="1">
    <citation type="submission" date="2017-04" db="EMBL/GenBank/DDBJ databases">
        <authorList>
            <person name="Varghese N."/>
            <person name="Submissions S."/>
        </authorList>
    </citation>
    <scope>NUCLEOTIDE SEQUENCE [LARGE SCALE GENOMIC DNA]</scope>
    <source>
        <strain evidence="13">RKEM611</strain>
    </source>
</reference>
<dbReference type="PANTHER" id="PTHR30027">
    <property type="entry name" value="RIBOSOMAL RNA SMALL SUBUNIT METHYLTRANSFERASE E"/>
    <property type="match status" value="1"/>
</dbReference>
<dbReference type="PIRSF" id="PIRSF015601">
    <property type="entry name" value="MTase_slr0722"/>
    <property type="match status" value="1"/>
</dbReference>
<evidence type="ECO:0000256" key="7">
    <source>
        <dbReference type="ARBA" id="ARBA00022691"/>
    </source>
</evidence>
<name>A0A1Y6B3L7_9BACT</name>
<evidence type="ECO:0000256" key="9">
    <source>
        <dbReference type="ARBA" id="ARBA00047944"/>
    </source>
</evidence>
<evidence type="ECO:0000256" key="6">
    <source>
        <dbReference type="ARBA" id="ARBA00022679"/>
    </source>
</evidence>
<keyword evidence="13" id="KW-1185">Reference proteome</keyword>
<dbReference type="InterPro" id="IPR029026">
    <property type="entry name" value="tRNA_m1G_MTases_N"/>
</dbReference>
<dbReference type="Proteomes" id="UP000192907">
    <property type="component" value="Unassembled WGS sequence"/>
</dbReference>
<dbReference type="CDD" id="cd18084">
    <property type="entry name" value="RsmE-like"/>
    <property type="match status" value="1"/>
</dbReference>
<dbReference type="SUPFAM" id="SSF75217">
    <property type="entry name" value="alpha/beta knot"/>
    <property type="match status" value="1"/>
</dbReference>
<dbReference type="InterPro" id="IPR029028">
    <property type="entry name" value="Alpha/beta_knot_MTases"/>
</dbReference>
<evidence type="ECO:0000259" key="11">
    <source>
        <dbReference type="Pfam" id="PF04452"/>
    </source>
</evidence>
<dbReference type="GO" id="GO:0005737">
    <property type="term" value="C:cytoplasm"/>
    <property type="evidence" value="ECO:0007669"/>
    <property type="project" value="UniProtKB-SubCell"/>
</dbReference>
<sequence length="237" mass="26655">MAHLFRFIGNKVDGRWHLDPDECHHFLKVLRLQDQETIEVCNGEGLWAIGVATIESKTRVGFEPREEFYEERAKKKYSIAMGAIKPGDFDDVLPSLIELGVDGIHLFRQSGGDKARVTEKTLGRWEKIAKTAIKQCKRSYLPQVIYHDSIDQLVKGFPAFDKCMVLEASAPPLVEGLDDNWNRCLAVLGSERGLNQAERELLKSHQCIEVSIAPYVLRARTAAISFASIIAHSQHGI</sequence>
<evidence type="ECO:0000256" key="1">
    <source>
        <dbReference type="ARBA" id="ARBA00004496"/>
    </source>
</evidence>
<evidence type="ECO:0000256" key="8">
    <source>
        <dbReference type="ARBA" id="ARBA00025699"/>
    </source>
</evidence>
<dbReference type="EC" id="2.1.1.193" evidence="10"/>
<proteinExistence type="inferred from homology"/>
<dbReference type="InterPro" id="IPR015947">
    <property type="entry name" value="PUA-like_sf"/>
</dbReference>
<keyword evidence="6 10" id="KW-0808">Transferase</keyword>
<evidence type="ECO:0000313" key="12">
    <source>
        <dbReference type="EMBL" id="SME88257.1"/>
    </source>
</evidence>
<dbReference type="RefSeq" id="WP_132314733.1">
    <property type="nucleotide sequence ID" value="NZ_FWZT01000001.1"/>
</dbReference>
<evidence type="ECO:0000256" key="3">
    <source>
        <dbReference type="ARBA" id="ARBA00022490"/>
    </source>
</evidence>
<dbReference type="SUPFAM" id="SSF88697">
    <property type="entry name" value="PUA domain-like"/>
    <property type="match status" value="1"/>
</dbReference>
<dbReference type="GO" id="GO:0070475">
    <property type="term" value="P:rRNA base methylation"/>
    <property type="evidence" value="ECO:0007669"/>
    <property type="project" value="TreeGrafter"/>
</dbReference>
<dbReference type="InterPro" id="IPR046886">
    <property type="entry name" value="RsmE_MTase_dom"/>
</dbReference>
<evidence type="ECO:0000256" key="4">
    <source>
        <dbReference type="ARBA" id="ARBA00022552"/>
    </source>
</evidence>
<accession>A0A1Y6B3L7</accession>
<comment type="catalytic activity">
    <reaction evidence="9 10">
        <text>uridine(1498) in 16S rRNA + S-adenosyl-L-methionine = N(3)-methyluridine(1498) in 16S rRNA + S-adenosyl-L-homocysteine + H(+)</text>
        <dbReference type="Rhea" id="RHEA:42920"/>
        <dbReference type="Rhea" id="RHEA-COMP:10283"/>
        <dbReference type="Rhea" id="RHEA-COMP:10284"/>
        <dbReference type="ChEBI" id="CHEBI:15378"/>
        <dbReference type="ChEBI" id="CHEBI:57856"/>
        <dbReference type="ChEBI" id="CHEBI:59789"/>
        <dbReference type="ChEBI" id="CHEBI:65315"/>
        <dbReference type="ChEBI" id="CHEBI:74502"/>
        <dbReference type="EC" id="2.1.1.193"/>
    </reaction>
</comment>
<dbReference type="PANTHER" id="PTHR30027:SF3">
    <property type="entry name" value="16S RRNA (URACIL(1498)-N(3))-METHYLTRANSFERASE"/>
    <property type="match status" value="1"/>
</dbReference>
<keyword evidence="7 10" id="KW-0949">S-adenosyl-L-methionine</keyword>
<keyword evidence="4 10" id="KW-0698">rRNA processing</keyword>
<dbReference type="STRING" id="1513793.SAMN06296036_101133"/>
<evidence type="ECO:0000256" key="5">
    <source>
        <dbReference type="ARBA" id="ARBA00022603"/>
    </source>
</evidence>
<evidence type="ECO:0000313" key="13">
    <source>
        <dbReference type="Proteomes" id="UP000192907"/>
    </source>
</evidence>
<comment type="subcellular location">
    <subcellularLocation>
        <location evidence="1 10">Cytoplasm</location>
    </subcellularLocation>
</comment>
<dbReference type="AlphaFoldDB" id="A0A1Y6B3L7"/>
<dbReference type="EMBL" id="FWZT01000001">
    <property type="protein sequence ID" value="SME88257.1"/>
    <property type="molecule type" value="Genomic_DNA"/>
</dbReference>
<feature type="domain" description="Ribosomal RNA small subunit methyltransferase E methyltransferase" evidence="11">
    <location>
        <begin position="74"/>
        <end position="230"/>
    </location>
</feature>
<comment type="similarity">
    <text evidence="2 10">Belongs to the RNA methyltransferase RsmE family.</text>
</comment>
<protein>
    <recommendedName>
        <fullName evidence="10">Ribosomal RNA small subunit methyltransferase E</fullName>
        <ecNumber evidence="10">2.1.1.193</ecNumber>
    </recommendedName>
</protein>
<evidence type="ECO:0000256" key="2">
    <source>
        <dbReference type="ARBA" id="ARBA00005528"/>
    </source>
</evidence>